<dbReference type="EMBL" id="JAAVJS010000002">
    <property type="protein sequence ID" value="NJX14231.1"/>
    <property type="molecule type" value="Genomic_DNA"/>
</dbReference>
<proteinExistence type="predicted"/>
<evidence type="ECO:0000313" key="4">
    <source>
        <dbReference type="EMBL" id="NJX14231.1"/>
    </source>
</evidence>
<evidence type="ECO:0000256" key="2">
    <source>
        <dbReference type="ARBA" id="ARBA00011245"/>
    </source>
</evidence>
<evidence type="ECO:0000256" key="3">
    <source>
        <dbReference type="ARBA" id="ARBA00022837"/>
    </source>
</evidence>
<comment type="subunit">
    <text evidence="2">Monomer.</text>
</comment>
<organism evidence="4 5">
    <name type="scientific">Tamlana crocina</name>
    <dbReference type="NCBI Taxonomy" id="393006"/>
    <lineage>
        <taxon>Bacteria</taxon>
        <taxon>Pseudomonadati</taxon>
        <taxon>Bacteroidota</taxon>
        <taxon>Flavobacteriia</taxon>
        <taxon>Flavobacteriales</taxon>
        <taxon>Flavobacteriaceae</taxon>
        <taxon>Tamlana</taxon>
    </lineage>
</organism>
<dbReference type="RefSeq" id="WP_167916487.1">
    <property type="nucleotide sequence ID" value="NZ_JAAVJS010000002.1"/>
</dbReference>
<evidence type="ECO:0000313" key="5">
    <source>
        <dbReference type="Proteomes" id="UP000760545"/>
    </source>
</evidence>
<reference evidence="4 5" key="1">
    <citation type="submission" date="2020-03" db="EMBL/GenBank/DDBJ databases">
        <title>Tamlana sp. nov, isolated from XXX.</title>
        <authorList>
            <person name="Cao W.R."/>
        </authorList>
    </citation>
    <scope>NUCLEOTIDE SEQUENCE [LARGE SCALE GENOMIC DNA]</scope>
    <source>
        <strain evidence="4 5">HST1-43</strain>
    </source>
</reference>
<dbReference type="Pfam" id="PF01263">
    <property type="entry name" value="Aldose_epim"/>
    <property type="match status" value="1"/>
</dbReference>
<gene>
    <name evidence="4" type="ORF">HC176_01850</name>
</gene>
<dbReference type="SUPFAM" id="SSF74650">
    <property type="entry name" value="Galactose mutarotase-like"/>
    <property type="match status" value="1"/>
</dbReference>
<dbReference type="InterPro" id="IPR037481">
    <property type="entry name" value="LacX"/>
</dbReference>
<comment type="cofactor">
    <cofactor evidence="1">
        <name>Ca(2+)</name>
        <dbReference type="ChEBI" id="CHEBI:29108"/>
    </cofactor>
</comment>
<name>A0ABX1D7C6_9FLAO</name>
<dbReference type="InterPro" id="IPR011013">
    <property type="entry name" value="Gal_mutarotase_sf_dom"/>
</dbReference>
<comment type="caution">
    <text evidence="4">The sequence shown here is derived from an EMBL/GenBank/DDBJ whole genome shotgun (WGS) entry which is preliminary data.</text>
</comment>
<dbReference type="InterPro" id="IPR008183">
    <property type="entry name" value="Aldose_1/G6P_1-epimerase"/>
</dbReference>
<accession>A0ABX1D7C6</accession>
<dbReference type="Proteomes" id="UP000760545">
    <property type="component" value="Unassembled WGS sequence"/>
</dbReference>
<dbReference type="CDD" id="cd09024">
    <property type="entry name" value="Aldose_epim_lacX"/>
    <property type="match status" value="1"/>
</dbReference>
<protein>
    <submittedName>
        <fullName evidence="4">Aldose 1-epimerase family protein</fullName>
    </submittedName>
</protein>
<keyword evidence="3" id="KW-0106">Calcium</keyword>
<dbReference type="InterPro" id="IPR014718">
    <property type="entry name" value="GH-type_carb-bd"/>
</dbReference>
<dbReference type="Gene3D" id="2.70.98.10">
    <property type="match status" value="1"/>
</dbReference>
<sequence length="300" mass="34425">MFSIKNDLLSISVKKTGAELCKITSVKHGTEFMWDANPDVWSSFAPNLFPIIGALKNNTYIFEGQTYQLPKHGLARNNNNFIIHKLTENNLTFKLTFDEESLKIYPFKFEFYISYTLSGSSIEVKHTVKNLDDKAMYFSLGGHPAFKCPVYSDENYNDYVLEFEQPETASRHFINLDSGLVTGKTQPVLKNSDKLPLTHDLFNEDALIFKDLKSKKVTLKSKKHGNILSFSYNDFPYLGIWAKPTGDYVCIEPWLGIADYENTDQEFTTKEGILNLKPKDYFSASYTIKIHNSHLVETRF</sequence>
<keyword evidence="5" id="KW-1185">Reference proteome</keyword>
<evidence type="ECO:0000256" key="1">
    <source>
        <dbReference type="ARBA" id="ARBA00001913"/>
    </source>
</evidence>